<dbReference type="EC" id="6.3.2.13" evidence="2"/>
<gene>
    <name evidence="2" type="primary">murE_30</name>
    <name evidence="2" type="ORF">SDC9_74002</name>
</gene>
<protein>
    <submittedName>
        <fullName evidence="2">UDP-N-acetylmuramoyl-L-alanyl-D-glutamate--2, 6-diaminopimelate ligase</fullName>
        <ecNumber evidence="2">6.3.2.13</ecNumber>
    </submittedName>
</protein>
<keyword evidence="2" id="KW-0436">Ligase</keyword>
<dbReference type="Gene3D" id="3.40.1190.10">
    <property type="entry name" value="Mur-like, catalytic domain"/>
    <property type="match status" value="1"/>
</dbReference>
<dbReference type="Gene3D" id="3.90.190.20">
    <property type="entry name" value="Mur ligase, C-terminal domain"/>
    <property type="match status" value="1"/>
</dbReference>
<dbReference type="PANTHER" id="PTHR23135">
    <property type="entry name" value="MUR LIGASE FAMILY MEMBER"/>
    <property type="match status" value="1"/>
</dbReference>
<dbReference type="InterPro" id="IPR004101">
    <property type="entry name" value="Mur_ligase_C"/>
</dbReference>
<dbReference type="Pfam" id="PF02875">
    <property type="entry name" value="Mur_ligase_C"/>
    <property type="match status" value="1"/>
</dbReference>
<name>A0A644YHX3_9ZZZZ</name>
<dbReference type="SUPFAM" id="SSF53623">
    <property type="entry name" value="MurD-like peptide ligases, catalytic domain"/>
    <property type="match status" value="1"/>
</dbReference>
<organism evidence="2">
    <name type="scientific">bioreactor metagenome</name>
    <dbReference type="NCBI Taxonomy" id="1076179"/>
    <lineage>
        <taxon>unclassified sequences</taxon>
        <taxon>metagenomes</taxon>
        <taxon>ecological metagenomes</taxon>
    </lineage>
</organism>
<proteinExistence type="predicted"/>
<comment type="caution">
    <text evidence="2">The sequence shown here is derived from an EMBL/GenBank/DDBJ whole genome shotgun (WGS) entry which is preliminary data.</text>
</comment>
<reference evidence="2" key="1">
    <citation type="submission" date="2019-08" db="EMBL/GenBank/DDBJ databases">
        <authorList>
            <person name="Kucharzyk K."/>
            <person name="Murdoch R.W."/>
            <person name="Higgins S."/>
            <person name="Loffler F."/>
        </authorList>
    </citation>
    <scope>NUCLEOTIDE SEQUENCE</scope>
</reference>
<evidence type="ECO:0000259" key="1">
    <source>
        <dbReference type="Pfam" id="PF02875"/>
    </source>
</evidence>
<dbReference type="EMBL" id="VSSQ01005006">
    <property type="protein sequence ID" value="MPM27491.1"/>
    <property type="molecule type" value="Genomic_DNA"/>
</dbReference>
<sequence>MQLKIGNRDIWSRFIGQHNAYNLLAVYSTAILLGGSVEEVLTALSALQSVSGRLEYVKGGDNLTAVVDYAHTPDALGNVLKTLRDVASDTELITVFGCGGNRDKTKRAEMAKISAKYSDRIVVTSDNPRFEEPEAIIEDIKKGFEKKELLKAIFITDRREAIKSALSIARPGSIILVAGKGHENYQDVKGVKHHFDDKEEINAVFKLME</sequence>
<dbReference type="InterPro" id="IPR036565">
    <property type="entry name" value="Mur-like_cat_sf"/>
</dbReference>
<dbReference type="AlphaFoldDB" id="A0A644YHX3"/>
<feature type="domain" description="Mur ligase C-terminal" evidence="1">
    <location>
        <begin position="52"/>
        <end position="181"/>
    </location>
</feature>
<accession>A0A644YHX3</accession>
<dbReference type="GO" id="GO:0008765">
    <property type="term" value="F:UDP-N-acetylmuramoylalanyl-D-glutamate-2,6-diaminopimelate ligase activity"/>
    <property type="evidence" value="ECO:0007669"/>
    <property type="project" value="UniProtKB-EC"/>
</dbReference>
<dbReference type="InterPro" id="IPR036615">
    <property type="entry name" value="Mur_ligase_C_dom_sf"/>
</dbReference>
<dbReference type="SUPFAM" id="SSF53244">
    <property type="entry name" value="MurD-like peptide ligases, peptide-binding domain"/>
    <property type="match status" value="1"/>
</dbReference>
<dbReference type="GO" id="GO:0005524">
    <property type="term" value="F:ATP binding"/>
    <property type="evidence" value="ECO:0007669"/>
    <property type="project" value="InterPro"/>
</dbReference>
<dbReference type="PANTHER" id="PTHR23135:SF4">
    <property type="entry name" value="UDP-N-ACETYLMURAMOYL-L-ALANYL-D-GLUTAMATE--2,6-DIAMINOPIMELATE LIGASE MURE HOMOLOG, CHLOROPLASTIC"/>
    <property type="match status" value="1"/>
</dbReference>
<evidence type="ECO:0000313" key="2">
    <source>
        <dbReference type="EMBL" id="MPM27491.1"/>
    </source>
</evidence>